<feature type="binding site" evidence="12">
    <location>
        <position position="123"/>
    </location>
    <ligand>
        <name>S-adenosyl-L-methionine</name>
        <dbReference type="ChEBI" id="CHEBI:59789"/>
    </ligand>
</feature>
<comment type="cofactor">
    <cofactor evidence="12">
        <name>[4Fe-4S] cluster</name>
        <dbReference type="ChEBI" id="CHEBI:49883"/>
    </cofactor>
    <text evidence="12">Binds 2 [4Fe-4S] clusters. Binds 1 [4Fe-4S] cluster coordinated with 3 cysteines and an exchangeable S-adenosyl-L-methionine and 1 [4Fe-4S] cluster coordinated with 3 cysteines and the GTP-derived substrate.</text>
</comment>
<dbReference type="PROSITE" id="PS51918">
    <property type="entry name" value="RADICAL_SAM"/>
    <property type="match status" value="1"/>
</dbReference>
<dbReference type="SFLD" id="SFLDG01386">
    <property type="entry name" value="main_SPASM_domain-containing"/>
    <property type="match status" value="1"/>
</dbReference>
<feature type="binding site" evidence="12">
    <location>
        <position position="32"/>
    </location>
    <ligand>
        <name>[4Fe-4S] cluster</name>
        <dbReference type="ChEBI" id="CHEBI:49883"/>
        <label>1</label>
        <note>4Fe-4S-S-AdoMet</note>
    </ligand>
</feature>
<evidence type="ECO:0000259" key="13">
    <source>
        <dbReference type="PROSITE" id="PS51918"/>
    </source>
</evidence>
<dbReference type="SFLD" id="SFLDG01067">
    <property type="entry name" value="SPASM/twitch_domain_containing"/>
    <property type="match status" value="1"/>
</dbReference>
<dbReference type="GO" id="GO:0046872">
    <property type="term" value="F:metal ion binding"/>
    <property type="evidence" value="ECO:0007669"/>
    <property type="project" value="UniProtKB-KW"/>
</dbReference>
<keyword evidence="6 12" id="KW-0408">Iron</keyword>
<comment type="similarity">
    <text evidence="12">Belongs to the radical SAM superfamily. MoaA family.</text>
</comment>
<dbReference type="InterPro" id="IPR050105">
    <property type="entry name" value="MoCo_biosynth_MoaA/MoaC"/>
</dbReference>
<evidence type="ECO:0000256" key="11">
    <source>
        <dbReference type="ARBA" id="ARBA00048697"/>
    </source>
</evidence>
<gene>
    <name evidence="12 14" type="primary">moaA</name>
    <name evidence="14" type="ORF">EPICR_40243</name>
</gene>
<dbReference type="NCBIfam" id="NF001199">
    <property type="entry name" value="PRK00164.2-1"/>
    <property type="match status" value="1"/>
</dbReference>
<dbReference type="InterPro" id="IPR013483">
    <property type="entry name" value="MoaA"/>
</dbReference>
<dbReference type="PANTHER" id="PTHR22960:SF0">
    <property type="entry name" value="MOLYBDENUM COFACTOR BIOSYNTHESIS PROTEIN 1"/>
    <property type="match status" value="1"/>
</dbReference>
<dbReference type="GO" id="GO:1904047">
    <property type="term" value="F:S-adenosyl-L-methionine binding"/>
    <property type="evidence" value="ECO:0007669"/>
    <property type="project" value="UniProtKB-UniRule"/>
</dbReference>
<comment type="function">
    <text evidence="12">Catalyzes the cyclization of GTP to (8S)-3',8-cyclo-7,8-dihydroguanosine 5'-triphosphate.</text>
</comment>
<organism evidence="14">
    <name type="scientific">uncultured Desulfobacteraceae bacterium</name>
    <dbReference type="NCBI Taxonomy" id="218296"/>
    <lineage>
        <taxon>Bacteria</taxon>
        <taxon>Pseudomonadati</taxon>
        <taxon>Thermodesulfobacteriota</taxon>
        <taxon>Desulfobacteria</taxon>
        <taxon>Desulfobacterales</taxon>
        <taxon>Desulfobacteraceae</taxon>
        <taxon>environmental samples</taxon>
    </lineage>
</organism>
<dbReference type="CDD" id="cd21117">
    <property type="entry name" value="Twitch_MoaA"/>
    <property type="match status" value="1"/>
</dbReference>
<comment type="catalytic activity">
    <reaction evidence="11 12">
        <text>GTP + AH2 + S-adenosyl-L-methionine = (8S)-3',8-cyclo-7,8-dihydroguanosine 5'-triphosphate + 5'-deoxyadenosine + L-methionine + A + H(+)</text>
        <dbReference type="Rhea" id="RHEA:49576"/>
        <dbReference type="ChEBI" id="CHEBI:13193"/>
        <dbReference type="ChEBI" id="CHEBI:15378"/>
        <dbReference type="ChEBI" id="CHEBI:17319"/>
        <dbReference type="ChEBI" id="CHEBI:17499"/>
        <dbReference type="ChEBI" id="CHEBI:37565"/>
        <dbReference type="ChEBI" id="CHEBI:57844"/>
        <dbReference type="ChEBI" id="CHEBI:59789"/>
        <dbReference type="ChEBI" id="CHEBI:131766"/>
        <dbReference type="EC" id="4.1.99.22"/>
    </reaction>
</comment>
<accession>A0A484HM43</accession>
<dbReference type="GO" id="GO:0061798">
    <property type="term" value="F:GTP 3',8'-cyclase activity"/>
    <property type="evidence" value="ECO:0007669"/>
    <property type="project" value="UniProtKB-UniRule"/>
</dbReference>
<keyword evidence="9 12" id="KW-0501">Molybdenum cofactor biosynthesis</keyword>
<feature type="binding site" evidence="12">
    <location>
        <position position="260"/>
    </location>
    <ligand>
        <name>[4Fe-4S] cluster</name>
        <dbReference type="ChEBI" id="CHEBI:49883"/>
        <label>2</label>
        <note>4Fe-4S-substrate</note>
    </ligand>
</feature>
<sequence length="330" mass="36397">MLTQNLMDARGRRIRYLRVSVTDRCNLRCLYCMPEGLDPKMSHDRILTYEEIARVIRAGRALGVSKIRLTGGEPLVRKGFSGFLKTMAPWEGIEDVSLTTNGVLLKSRVEKIRSAGIRRINVSLDTLDPGKFKRIAGVDAFKEVWDGIQAAHAAGMAPIKINVVPMRGINDDELEDFARLTFDYPFHVRFIEYMPMGAAPLEDGVGVMSGEIRRNLGRIGELIPIEKGKNDGPAKRYAFPGAKGEIGLISPVSRHFCHACDRLRLTASGALRPCLLSDKEVDLKGPMRSGCSGEDLERLFISAVEQKPSRHHLTEAPAEAAPCRMSAIGG</sequence>
<feature type="binding site" evidence="12">
    <location>
        <position position="18"/>
    </location>
    <ligand>
        <name>GTP</name>
        <dbReference type="ChEBI" id="CHEBI:37565"/>
    </ligand>
</feature>
<evidence type="ECO:0000256" key="10">
    <source>
        <dbReference type="ARBA" id="ARBA00023239"/>
    </source>
</evidence>
<keyword evidence="7 12" id="KW-0411">Iron-sulfur</keyword>
<feature type="binding site" evidence="12">
    <location>
        <position position="29"/>
    </location>
    <ligand>
        <name>[4Fe-4S] cluster</name>
        <dbReference type="ChEBI" id="CHEBI:49883"/>
        <label>1</label>
        <note>4Fe-4S-S-AdoMet</note>
    </ligand>
</feature>
<evidence type="ECO:0000256" key="12">
    <source>
        <dbReference type="HAMAP-Rule" id="MF_01225"/>
    </source>
</evidence>
<dbReference type="SFLD" id="SFLDS00029">
    <property type="entry name" value="Radical_SAM"/>
    <property type="match status" value="1"/>
</dbReference>
<dbReference type="Pfam" id="PF06463">
    <property type="entry name" value="Mob_synth_C"/>
    <property type="match status" value="1"/>
</dbReference>
<evidence type="ECO:0000256" key="8">
    <source>
        <dbReference type="ARBA" id="ARBA00023134"/>
    </source>
</evidence>
<feature type="domain" description="Radical SAM core" evidence="13">
    <location>
        <begin position="9"/>
        <end position="234"/>
    </location>
</feature>
<feature type="binding site" evidence="12">
    <location>
        <position position="274"/>
    </location>
    <ligand>
        <name>[4Fe-4S] cluster</name>
        <dbReference type="ChEBI" id="CHEBI:49883"/>
        <label>2</label>
        <note>4Fe-4S-substrate</note>
    </ligand>
</feature>
<proteinExistence type="inferred from homology"/>
<feature type="binding site" evidence="12">
    <location>
        <position position="72"/>
    </location>
    <ligand>
        <name>S-adenosyl-L-methionine</name>
        <dbReference type="ChEBI" id="CHEBI:59789"/>
    </ligand>
</feature>
<keyword evidence="2 12" id="KW-0004">4Fe-4S</keyword>
<dbReference type="GO" id="GO:0061799">
    <property type="term" value="F:cyclic pyranopterin monophosphate synthase activity"/>
    <property type="evidence" value="ECO:0007669"/>
    <property type="project" value="TreeGrafter"/>
</dbReference>
<feature type="binding site" evidence="12">
    <location>
        <begin position="262"/>
        <end position="264"/>
    </location>
    <ligand>
        <name>GTP</name>
        <dbReference type="ChEBI" id="CHEBI:37565"/>
    </ligand>
</feature>
<evidence type="ECO:0000256" key="5">
    <source>
        <dbReference type="ARBA" id="ARBA00022741"/>
    </source>
</evidence>
<dbReference type="InterPro" id="IPR006638">
    <property type="entry name" value="Elp3/MiaA/NifB-like_rSAM"/>
</dbReference>
<dbReference type="PROSITE" id="PS01305">
    <property type="entry name" value="MOAA_NIFB_PQQE"/>
    <property type="match status" value="1"/>
</dbReference>
<dbReference type="InterPro" id="IPR000385">
    <property type="entry name" value="MoaA_NifB_PqqE_Fe-S-bd_CS"/>
</dbReference>
<comment type="subunit">
    <text evidence="12">Monomer and homodimer.</text>
</comment>
<reference evidence="14" key="1">
    <citation type="submission" date="2019-01" db="EMBL/GenBank/DDBJ databases">
        <authorList>
            <consortium name="Genoscope - CEA"/>
            <person name="William W."/>
        </authorList>
    </citation>
    <scope>NUCLEOTIDE SEQUENCE</scope>
    <source>
        <strain evidence="14">CR-1</strain>
    </source>
</reference>
<protein>
    <recommendedName>
        <fullName evidence="1 12">GTP 3',8-cyclase</fullName>
        <ecNumber evidence="1 12">4.1.99.22</ecNumber>
    </recommendedName>
    <alternativeName>
        <fullName evidence="12">Molybdenum cofactor biosynthesis protein A</fullName>
    </alternativeName>
</protein>
<dbReference type="EMBL" id="CAACVI010000034">
    <property type="protein sequence ID" value="VEN74656.1"/>
    <property type="molecule type" value="Genomic_DNA"/>
</dbReference>
<keyword evidence="3 12" id="KW-0949">S-adenosyl-L-methionine</keyword>
<name>A0A484HM43_9BACT</name>
<dbReference type="UniPathway" id="UPA00344"/>
<keyword evidence="5 12" id="KW-0547">Nucleotide-binding</keyword>
<dbReference type="GO" id="GO:0051539">
    <property type="term" value="F:4 iron, 4 sulfur cluster binding"/>
    <property type="evidence" value="ECO:0007669"/>
    <property type="project" value="UniProtKB-UniRule"/>
</dbReference>
<dbReference type="GO" id="GO:0005525">
    <property type="term" value="F:GTP binding"/>
    <property type="evidence" value="ECO:0007669"/>
    <property type="project" value="UniProtKB-UniRule"/>
</dbReference>
<keyword evidence="8 12" id="KW-0342">GTP-binding</keyword>
<evidence type="ECO:0000256" key="6">
    <source>
        <dbReference type="ARBA" id="ARBA00023004"/>
    </source>
</evidence>
<dbReference type="InterPro" id="IPR013785">
    <property type="entry name" value="Aldolase_TIM"/>
</dbReference>
<evidence type="ECO:0000256" key="4">
    <source>
        <dbReference type="ARBA" id="ARBA00022723"/>
    </source>
</evidence>
<dbReference type="InterPro" id="IPR010505">
    <property type="entry name" value="MoaA_twitch"/>
</dbReference>
<dbReference type="CDD" id="cd01335">
    <property type="entry name" value="Radical_SAM"/>
    <property type="match status" value="1"/>
</dbReference>
<evidence type="ECO:0000256" key="1">
    <source>
        <dbReference type="ARBA" id="ARBA00012167"/>
    </source>
</evidence>
<evidence type="ECO:0000313" key="14">
    <source>
        <dbReference type="EMBL" id="VEN74656.1"/>
    </source>
</evidence>
<keyword evidence="10 12" id="KW-0456">Lyase</keyword>
<feature type="binding site" evidence="12">
    <location>
        <position position="68"/>
    </location>
    <ligand>
        <name>GTP</name>
        <dbReference type="ChEBI" id="CHEBI:37565"/>
    </ligand>
</feature>
<evidence type="ECO:0000256" key="2">
    <source>
        <dbReference type="ARBA" id="ARBA00022485"/>
    </source>
</evidence>
<dbReference type="InterPro" id="IPR007197">
    <property type="entry name" value="rSAM"/>
</dbReference>
<dbReference type="Gene3D" id="3.20.20.70">
    <property type="entry name" value="Aldolase class I"/>
    <property type="match status" value="1"/>
</dbReference>
<feature type="binding site" evidence="12">
    <location>
        <position position="31"/>
    </location>
    <ligand>
        <name>S-adenosyl-L-methionine</name>
        <dbReference type="ChEBI" id="CHEBI:59789"/>
    </ligand>
</feature>
<dbReference type="GO" id="GO:0006777">
    <property type="term" value="P:Mo-molybdopterin cofactor biosynthetic process"/>
    <property type="evidence" value="ECO:0007669"/>
    <property type="project" value="UniProtKB-UniRule"/>
</dbReference>
<dbReference type="AlphaFoldDB" id="A0A484HM43"/>
<dbReference type="NCBIfam" id="TIGR02666">
    <property type="entry name" value="moaA"/>
    <property type="match status" value="1"/>
</dbReference>
<dbReference type="Pfam" id="PF04055">
    <property type="entry name" value="Radical_SAM"/>
    <property type="match status" value="1"/>
</dbReference>
<dbReference type="EC" id="4.1.99.22" evidence="1 12"/>
<evidence type="ECO:0000256" key="7">
    <source>
        <dbReference type="ARBA" id="ARBA00023014"/>
    </source>
</evidence>
<evidence type="ECO:0000256" key="9">
    <source>
        <dbReference type="ARBA" id="ARBA00023150"/>
    </source>
</evidence>
<feature type="binding site" evidence="12">
    <location>
        <position position="257"/>
    </location>
    <ligand>
        <name>[4Fe-4S] cluster</name>
        <dbReference type="ChEBI" id="CHEBI:49883"/>
        <label>2</label>
        <note>4Fe-4S-substrate</note>
    </ligand>
</feature>
<dbReference type="SMART" id="SM00729">
    <property type="entry name" value="Elp3"/>
    <property type="match status" value="1"/>
</dbReference>
<dbReference type="PANTHER" id="PTHR22960">
    <property type="entry name" value="MOLYBDOPTERIN COFACTOR SYNTHESIS PROTEIN A"/>
    <property type="match status" value="1"/>
</dbReference>
<keyword evidence="4 12" id="KW-0479">Metal-binding</keyword>
<feature type="binding site" evidence="12">
    <location>
        <position position="160"/>
    </location>
    <ligand>
        <name>GTP</name>
        <dbReference type="ChEBI" id="CHEBI:37565"/>
    </ligand>
</feature>
<dbReference type="InterPro" id="IPR040064">
    <property type="entry name" value="MoaA-like"/>
</dbReference>
<feature type="binding site" evidence="12">
    <location>
        <position position="194"/>
    </location>
    <ligand>
        <name>S-adenosyl-L-methionine</name>
        <dbReference type="ChEBI" id="CHEBI:59789"/>
    </ligand>
</feature>
<comment type="pathway">
    <text evidence="12">Cofactor biosynthesis; molybdopterin biosynthesis.</text>
</comment>
<dbReference type="HAMAP" id="MF_01225_B">
    <property type="entry name" value="MoaA_B"/>
    <property type="match status" value="1"/>
</dbReference>
<dbReference type="SFLD" id="SFLDG01383">
    <property type="entry name" value="cyclic_pyranopterin_phosphate"/>
    <property type="match status" value="1"/>
</dbReference>
<dbReference type="SUPFAM" id="SSF102114">
    <property type="entry name" value="Radical SAM enzymes"/>
    <property type="match status" value="1"/>
</dbReference>
<dbReference type="InterPro" id="IPR058240">
    <property type="entry name" value="rSAM_sf"/>
</dbReference>
<feature type="binding site" evidence="12">
    <location>
        <position position="25"/>
    </location>
    <ligand>
        <name>[4Fe-4S] cluster</name>
        <dbReference type="ChEBI" id="CHEBI:49883"/>
        <label>1</label>
        <note>4Fe-4S-S-AdoMet</note>
    </ligand>
</feature>
<evidence type="ECO:0000256" key="3">
    <source>
        <dbReference type="ARBA" id="ARBA00022691"/>
    </source>
</evidence>
<feature type="binding site" evidence="12">
    <location>
        <position position="99"/>
    </location>
    <ligand>
        <name>GTP</name>
        <dbReference type="ChEBI" id="CHEBI:37565"/>
    </ligand>
</feature>